<evidence type="ECO:0008006" key="3">
    <source>
        <dbReference type="Google" id="ProtNLM"/>
    </source>
</evidence>
<reference evidence="1 2" key="1">
    <citation type="submission" date="2016-11" db="EMBL/GenBank/DDBJ databases">
        <authorList>
            <person name="Jaros S."/>
            <person name="Januszkiewicz K."/>
            <person name="Wedrychowicz H."/>
        </authorList>
    </citation>
    <scope>NUCLEOTIDE SEQUENCE [LARGE SCALE GENOMIC DNA]</scope>
    <source>
        <strain evidence="1 2">DSM 25660</strain>
    </source>
</reference>
<gene>
    <name evidence="1" type="ORF">SAMN05444377_12316</name>
</gene>
<protein>
    <recommendedName>
        <fullName evidence="3">HNH endonuclease</fullName>
    </recommendedName>
</protein>
<dbReference type="AlphaFoldDB" id="A0A1M5EX91"/>
<dbReference type="OrthoDB" id="9816185at2"/>
<name>A0A1M5EX91_9FLAO</name>
<sequence>MIKIDDHTIADLDALALSHYNSLVGELLVDGINYHATSSLVQRIRNRRLQDAAIPDQTRVDFWDYLLNNNFLNLKRVITGRPAILKTVIAEIDNICGAGFFSNDIDYDNATLTPFGIIVKDIFNYRLYRNKPECRENCNQFNLSYCPYCNEQVTQVITDVNGLNGETERLALLQLDHFYPQSRHPYLSVSFFNLIPGCSPCNAQLKLEKRFDIDSHFNPFEKRLDDHFQFRLNTIILSKDEDVIISYTNKTPHPDNALVDFRILHRYENIAHKKVVFKLVKTFKNHSPKINKSISEQIIGLFTINESKTNVLLDNYNVPLSRNQINQVQLGKLKRDIAIQMGILNNP</sequence>
<dbReference type="Gene3D" id="1.10.30.50">
    <property type="match status" value="1"/>
</dbReference>
<organism evidence="1 2">
    <name type="scientific">Flavobacterium fontis</name>
    <dbReference type="NCBI Taxonomy" id="1124188"/>
    <lineage>
        <taxon>Bacteria</taxon>
        <taxon>Pseudomonadati</taxon>
        <taxon>Bacteroidota</taxon>
        <taxon>Flavobacteriia</taxon>
        <taxon>Flavobacteriales</taxon>
        <taxon>Flavobacteriaceae</taxon>
        <taxon>Flavobacterium</taxon>
    </lineage>
</organism>
<dbReference type="STRING" id="1124188.SAMN05444377_12316"/>
<dbReference type="Proteomes" id="UP000184147">
    <property type="component" value="Unassembled WGS sequence"/>
</dbReference>
<dbReference type="RefSeq" id="WP_073365437.1">
    <property type="nucleotide sequence ID" value="NZ_FQVQ01000023.1"/>
</dbReference>
<keyword evidence="2" id="KW-1185">Reference proteome</keyword>
<accession>A0A1M5EX91</accession>
<evidence type="ECO:0000313" key="1">
    <source>
        <dbReference type="EMBL" id="SHF83883.1"/>
    </source>
</evidence>
<evidence type="ECO:0000313" key="2">
    <source>
        <dbReference type="Proteomes" id="UP000184147"/>
    </source>
</evidence>
<dbReference type="EMBL" id="FQVQ01000023">
    <property type="protein sequence ID" value="SHF83883.1"/>
    <property type="molecule type" value="Genomic_DNA"/>
</dbReference>
<proteinExistence type="predicted"/>